<geneLocation type="mitochondrion" evidence="1"/>
<organism evidence="1">
    <name type="scientific">Utricularia reniformis</name>
    <dbReference type="NCBI Taxonomy" id="192314"/>
    <lineage>
        <taxon>Eukaryota</taxon>
        <taxon>Viridiplantae</taxon>
        <taxon>Streptophyta</taxon>
        <taxon>Embryophyta</taxon>
        <taxon>Tracheophyta</taxon>
        <taxon>Spermatophyta</taxon>
        <taxon>Magnoliopsida</taxon>
        <taxon>eudicotyledons</taxon>
        <taxon>Gunneridae</taxon>
        <taxon>Pentapetalae</taxon>
        <taxon>asterids</taxon>
        <taxon>lamiids</taxon>
        <taxon>Lamiales</taxon>
        <taxon>Lentibulariaceae</taxon>
        <taxon>Utricularia</taxon>
    </lineage>
</organism>
<proteinExistence type="predicted"/>
<reference evidence="1" key="1">
    <citation type="submission" date="2017-03" db="EMBL/GenBank/DDBJ databases">
        <title>The mitochondrial genome of the carnivorous plant Utricularia reniformis (Lentibulariaceae): structure, comparative analysis and evolutionary landmarks.</title>
        <authorList>
            <person name="Silva S.R."/>
            <person name="Alvarenga D.O."/>
            <person name="Michael T.P."/>
            <person name="Miranda V.F.O."/>
            <person name="Varani A.M."/>
        </authorList>
    </citation>
    <scope>NUCLEOTIDE SEQUENCE</scope>
</reference>
<dbReference type="AlphaFoldDB" id="A0A1Y0AYV4"/>
<accession>A0A1Y0AYV4</accession>
<gene>
    <name evidence="1" type="ORF">AEK19_MT0899</name>
</gene>
<name>A0A1Y0AYV4_9LAMI</name>
<keyword evidence="1" id="KW-0496">Mitochondrion</keyword>
<sequence length="65" mass="7242">MGGWFSGCWAARLLNRKEWESRGDFGKPMYELKRDGIALVRIDAVDESQKQAESKAGQTHISGGD</sequence>
<protein>
    <submittedName>
        <fullName evidence="1">Uncharacterized protein</fullName>
    </submittedName>
</protein>
<dbReference type="EMBL" id="KY774314">
    <property type="protein sequence ID" value="ART30328.1"/>
    <property type="molecule type" value="Genomic_DNA"/>
</dbReference>
<evidence type="ECO:0000313" key="1">
    <source>
        <dbReference type="EMBL" id="ART30328.1"/>
    </source>
</evidence>